<sequence length="213" mass="24531">MTNLPGLQPSQRILWNIFCYNFPAEICKALEDTEKVYSDELHNLYDILQSSRGKGPSYLMVKLTGLSQPTAVETIDALHAINVTGPTGGYGDVKVRQETKPYFHSREREEFWRCVLDLFEKGYLGRHADGSMRENVSDFHVLHLLYRLEMEDKRCRKGEDTNIQNPAHCWYHETSDQNIAWCVKRLAPLVAKPWKVVTHGDDEDELEKIAGHP</sequence>
<gene>
    <name evidence="1" type="ORF">VSDG_00947</name>
</gene>
<reference evidence="1 2" key="1">
    <citation type="submission" date="2015-09" db="EMBL/GenBank/DDBJ databases">
        <title>Host preference determinants of Valsa canker pathogens revealed by comparative genomics.</title>
        <authorList>
            <person name="Yin Z."/>
            <person name="Huang L."/>
        </authorList>
    </citation>
    <scope>NUCLEOTIDE SEQUENCE [LARGE SCALE GENOMIC DNA]</scope>
    <source>
        <strain evidence="1 2">YSFL</strain>
    </source>
</reference>
<evidence type="ECO:0000313" key="2">
    <source>
        <dbReference type="Proteomes" id="UP000284375"/>
    </source>
</evidence>
<dbReference type="AlphaFoldDB" id="A0A423WLD0"/>
<name>A0A423WLD0_CYTCH</name>
<protein>
    <submittedName>
        <fullName evidence="1">Uncharacterized protein</fullName>
    </submittedName>
</protein>
<dbReference type="EMBL" id="LJZO01000002">
    <property type="protein sequence ID" value="ROW04122.1"/>
    <property type="molecule type" value="Genomic_DNA"/>
</dbReference>
<accession>A0A423WLD0</accession>
<comment type="caution">
    <text evidence="1">The sequence shown here is derived from an EMBL/GenBank/DDBJ whole genome shotgun (WGS) entry which is preliminary data.</text>
</comment>
<organism evidence="1 2">
    <name type="scientific">Cytospora chrysosperma</name>
    <name type="common">Cytospora canker fungus</name>
    <name type="synonym">Sphaeria chrysosperma</name>
    <dbReference type="NCBI Taxonomy" id="252740"/>
    <lineage>
        <taxon>Eukaryota</taxon>
        <taxon>Fungi</taxon>
        <taxon>Dikarya</taxon>
        <taxon>Ascomycota</taxon>
        <taxon>Pezizomycotina</taxon>
        <taxon>Sordariomycetes</taxon>
        <taxon>Sordariomycetidae</taxon>
        <taxon>Diaporthales</taxon>
        <taxon>Cytosporaceae</taxon>
        <taxon>Cytospora</taxon>
    </lineage>
</organism>
<dbReference type="OrthoDB" id="5198994at2759"/>
<evidence type="ECO:0000313" key="1">
    <source>
        <dbReference type="EMBL" id="ROW04122.1"/>
    </source>
</evidence>
<proteinExistence type="predicted"/>
<keyword evidence="2" id="KW-1185">Reference proteome</keyword>
<dbReference type="Proteomes" id="UP000284375">
    <property type="component" value="Unassembled WGS sequence"/>
</dbReference>